<dbReference type="AlphaFoldDB" id="A0A292PPX0"/>
<evidence type="ECO:0000256" key="1">
    <source>
        <dbReference type="SAM" id="MobiDB-lite"/>
    </source>
</evidence>
<name>A0A292PPX0_9PEZI</name>
<dbReference type="EMBL" id="LN891120">
    <property type="protein sequence ID" value="CUS08668.1"/>
    <property type="molecule type" value="Genomic_DNA"/>
</dbReference>
<reference evidence="2" key="1">
    <citation type="submission" date="2015-10" db="EMBL/GenBank/DDBJ databases">
        <authorList>
            <person name="Regsiter A."/>
            <person name="william w."/>
        </authorList>
    </citation>
    <scope>NUCLEOTIDE SEQUENCE</scope>
    <source>
        <strain evidence="2">Montdore</strain>
    </source>
</reference>
<keyword evidence="3" id="KW-1185">Reference proteome</keyword>
<sequence>MPLRPTATTTRPACLATLSLNSLAFNSWWIPRAYHLPLPRIHPSRQFPDCRSPALFYTSSRRQEQTPLPRPRTLPPESNSPTSFALDLETQLSLSTHPPSESQILFALTACQNFVNSQLKPTSNGIYRITPTSAILSLAECSHLTPLRSLQPPTRSSQFHATPDSCLRDISEQNKVFFSPITDLAFKLISHTATFISPKVLSVYVSLQSVIKDPTLIPAVFSLYARKSYTPPGTKKLPQWQF</sequence>
<gene>
    <name evidence="2" type="ORF">GSTUAT00007239001</name>
</gene>
<organism evidence="2 3">
    <name type="scientific">Tuber aestivum</name>
    <name type="common">summer truffle</name>
    <dbReference type="NCBI Taxonomy" id="59557"/>
    <lineage>
        <taxon>Eukaryota</taxon>
        <taxon>Fungi</taxon>
        <taxon>Dikarya</taxon>
        <taxon>Ascomycota</taxon>
        <taxon>Pezizomycotina</taxon>
        <taxon>Pezizomycetes</taxon>
        <taxon>Pezizales</taxon>
        <taxon>Tuberaceae</taxon>
        <taxon>Tuber</taxon>
    </lineage>
</organism>
<feature type="region of interest" description="Disordered" evidence="1">
    <location>
        <begin position="58"/>
        <end position="82"/>
    </location>
</feature>
<accession>A0A292PPX0</accession>
<protein>
    <submittedName>
        <fullName evidence="2">Uncharacterized protein</fullName>
    </submittedName>
</protein>
<proteinExistence type="predicted"/>
<evidence type="ECO:0000313" key="3">
    <source>
        <dbReference type="Proteomes" id="UP001412239"/>
    </source>
</evidence>
<evidence type="ECO:0000313" key="2">
    <source>
        <dbReference type="EMBL" id="CUS08668.1"/>
    </source>
</evidence>
<dbReference type="Proteomes" id="UP001412239">
    <property type="component" value="Unassembled WGS sequence"/>
</dbReference>